<sequence>MPPSWGADRIGVSLGSHRPTVILKLLCLVEKKRTKVRSLAVLFSAANWDRSPARGQYIPKGALVIFDGLNKELCVGIHLVVIRIVHLGLQSGWLFCALYLKQAASSLMMAYGGDEFVHPDNAVPVYLARSGYPRIIPSHHRRMILKKDDKADMLKLGLGRLSFLNQAQGKLEVKEALVPSESEFFFLFLLEGCRLAGAGQTRKERRVPVQPDEISLIIQAQKLNQLSPKQREKPEKRNSGSPQNLNRFRQKTKEKHLSGRKRRPSQKRRGRSIYLHSHVLFYLFDSEGGEDEKEATEEEEAEDTERTVSSAPMGNGAPERILIIVVQRVKLTL</sequence>
<dbReference type="Proteomes" id="UP001157006">
    <property type="component" value="Chromosome 3"/>
</dbReference>
<organism evidence="2 3">
    <name type="scientific">Vicia faba</name>
    <name type="common">Broad bean</name>
    <name type="synonym">Faba vulgaris</name>
    <dbReference type="NCBI Taxonomy" id="3906"/>
    <lineage>
        <taxon>Eukaryota</taxon>
        <taxon>Viridiplantae</taxon>
        <taxon>Streptophyta</taxon>
        <taxon>Embryophyta</taxon>
        <taxon>Tracheophyta</taxon>
        <taxon>Spermatophyta</taxon>
        <taxon>Magnoliopsida</taxon>
        <taxon>eudicotyledons</taxon>
        <taxon>Gunneridae</taxon>
        <taxon>Pentapetalae</taxon>
        <taxon>rosids</taxon>
        <taxon>fabids</taxon>
        <taxon>Fabales</taxon>
        <taxon>Fabaceae</taxon>
        <taxon>Papilionoideae</taxon>
        <taxon>50 kb inversion clade</taxon>
        <taxon>NPAAA clade</taxon>
        <taxon>Hologalegina</taxon>
        <taxon>IRL clade</taxon>
        <taxon>Fabeae</taxon>
        <taxon>Vicia</taxon>
    </lineage>
</organism>
<feature type="region of interest" description="Disordered" evidence="1">
    <location>
        <begin position="220"/>
        <end position="269"/>
    </location>
</feature>
<feature type="compositionally biased region" description="Basic residues" evidence="1">
    <location>
        <begin position="248"/>
        <end position="269"/>
    </location>
</feature>
<accession>A0AAV1A9T5</accession>
<evidence type="ECO:0000313" key="2">
    <source>
        <dbReference type="EMBL" id="CAI8606368.1"/>
    </source>
</evidence>
<feature type="compositionally biased region" description="Basic and acidic residues" evidence="1">
    <location>
        <begin position="229"/>
        <end position="238"/>
    </location>
</feature>
<keyword evidence="3" id="KW-1185">Reference proteome</keyword>
<reference evidence="2 3" key="1">
    <citation type="submission" date="2023-01" db="EMBL/GenBank/DDBJ databases">
        <authorList>
            <person name="Kreplak J."/>
        </authorList>
    </citation>
    <scope>NUCLEOTIDE SEQUENCE [LARGE SCALE GENOMIC DNA]</scope>
</reference>
<proteinExistence type="predicted"/>
<gene>
    <name evidence="2" type="ORF">VFH_III227000</name>
</gene>
<evidence type="ECO:0000313" key="3">
    <source>
        <dbReference type="Proteomes" id="UP001157006"/>
    </source>
</evidence>
<protein>
    <submittedName>
        <fullName evidence="2">Uncharacterized protein</fullName>
    </submittedName>
</protein>
<name>A0AAV1A9T5_VICFA</name>
<feature type="compositionally biased region" description="Acidic residues" evidence="1">
    <location>
        <begin position="289"/>
        <end position="303"/>
    </location>
</feature>
<evidence type="ECO:0000256" key="1">
    <source>
        <dbReference type="SAM" id="MobiDB-lite"/>
    </source>
</evidence>
<dbReference type="AlphaFoldDB" id="A0AAV1A9T5"/>
<dbReference type="EMBL" id="OX451738">
    <property type="protein sequence ID" value="CAI8606368.1"/>
    <property type="molecule type" value="Genomic_DNA"/>
</dbReference>
<feature type="region of interest" description="Disordered" evidence="1">
    <location>
        <begin position="289"/>
        <end position="317"/>
    </location>
</feature>